<dbReference type="PROSITE" id="PS51257">
    <property type="entry name" value="PROKAR_LIPOPROTEIN"/>
    <property type="match status" value="1"/>
</dbReference>
<gene>
    <name evidence="6" type="primary">bamD</name>
    <name evidence="10" type="ORF">DEM34_11780</name>
</gene>
<comment type="subunit">
    <text evidence="6">Part of the Bam complex.</text>
</comment>
<sequence>MLRLLATLALALLLAGCASNEPVDDDAAAAELYESATAAIERGDWTTATQELEALQAQYPFGAYATQAQLDIIYVYYRAGETESAVAAAERFRRINPRHPAVPYSWYMEGVAQQEAGQDTLTRWFGIERSARDPVPLERAYQALRTLVERFPDSDYRSDAEARMAVIFDQLASYELSVAEFYAARQAWVAAARRSIHVLDNYPRTVAIPGALDVLETAYRALELQDLAASVARVRQLDLPTSGRFEAPARDGIPELPDPPESDDGESVPLPGQDQPQPAPPAPRPPGPGGPSPIPGPGPGV</sequence>
<reference evidence="10 11" key="1">
    <citation type="submission" date="2018-05" db="EMBL/GenBank/DDBJ databases">
        <title>Spiribacter halobius sp. nov., a moderately halophilic bacterium isolated from marine solar saltern.</title>
        <authorList>
            <person name="Zheng W.-S."/>
            <person name="Lu D.-C."/>
            <person name="Du Z.-J."/>
        </authorList>
    </citation>
    <scope>NUCLEOTIDE SEQUENCE [LARGE SCALE GENOMIC DNA]</scope>
    <source>
        <strain evidence="10 11">E85</strain>
    </source>
</reference>
<evidence type="ECO:0000256" key="5">
    <source>
        <dbReference type="ARBA" id="ARBA00023288"/>
    </source>
</evidence>
<organism evidence="10 11">
    <name type="scientific">Sediminicurvatus halobius</name>
    <dbReference type="NCBI Taxonomy" id="2182432"/>
    <lineage>
        <taxon>Bacteria</taxon>
        <taxon>Pseudomonadati</taxon>
        <taxon>Pseudomonadota</taxon>
        <taxon>Gammaproteobacteria</taxon>
        <taxon>Chromatiales</taxon>
        <taxon>Ectothiorhodospiraceae</taxon>
        <taxon>Sediminicurvatus</taxon>
    </lineage>
</organism>
<dbReference type="CDD" id="cd15830">
    <property type="entry name" value="BamD"/>
    <property type="match status" value="1"/>
</dbReference>
<dbReference type="Gene3D" id="1.25.40.10">
    <property type="entry name" value="Tetratricopeptide repeat domain"/>
    <property type="match status" value="1"/>
</dbReference>
<keyword evidence="2 6" id="KW-0472">Membrane</keyword>
<dbReference type="Proteomes" id="UP000245474">
    <property type="component" value="Unassembled WGS sequence"/>
</dbReference>
<name>A0A2U2N045_9GAMM</name>
<dbReference type="NCBIfam" id="TIGR03302">
    <property type="entry name" value="OM_YfiO"/>
    <property type="match status" value="1"/>
</dbReference>
<evidence type="ECO:0000313" key="10">
    <source>
        <dbReference type="EMBL" id="PWG62621.1"/>
    </source>
</evidence>
<comment type="similarity">
    <text evidence="6">Belongs to the BamD family.</text>
</comment>
<dbReference type="HAMAP" id="MF_00922">
    <property type="entry name" value="OM_assembly_BamD"/>
    <property type="match status" value="1"/>
</dbReference>
<keyword evidence="1 6" id="KW-0732">Signal</keyword>
<accession>A0A2U2N045</accession>
<evidence type="ECO:0000256" key="8">
    <source>
        <dbReference type="SAM" id="SignalP"/>
    </source>
</evidence>
<dbReference type="AlphaFoldDB" id="A0A2U2N045"/>
<dbReference type="GO" id="GO:0043165">
    <property type="term" value="P:Gram-negative-bacterium-type cell outer membrane assembly"/>
    <property type="evidence" value="ECO:0007669"/>
    <property type="project" value="UniProtKB-UniRule"/>
</dbReference>
<dbReference type="SUPFAM" id="SSF48452">
    <property type="entry name" value="TPR-like"/>
    <property type="match status" value="1"/>
</dbReference>
<evidence type="ECO:0000259" key="9">
    <source>
        <dbReference type="Pfam" id="PF13525"/>
    </source>
</evidence>
<keyword evidence="11" id="KW-1185">Reference proteome</keyword>
<evidence type="ECO:0000256" key="6">
    <source>
        <dbReference type="HAMAP-Rule" id="MF_00922"/>
    </source>
</evidence>
<dbReference type="InterPro" id="IPR017689">
    <property type="entry name" value="BamD"/>
</dbReference>
<dbReference type="GO" id="GO:0051205">
    <property type="term" value="P:protein insertion into membrane"/>
    <property type="evidence" value="ECO:0007669"/>
    <property type="project" value="UniProtKB-UniRule"/>
</dbReference>
<dbReference type="EMBL" id="QFFI01000017">
    <property type="protein sequence ID" value="PWG62621.1"/>
    <property type="molecule type" value="Genomic_DNA"/>
</dbReference>
<dbReference type="RefSeq" id="WP_109679011.1">
    <property type="nucleotide sequence ID" value="NZ_CP086615.1"/>
</dbReference>
<dbReference type="OrthoDB" id="9779191at2"/>
<comment type="function">
    <text evidence="6">Part of the outer membrane protein assembly complex, which is involved in assembly and insertion of beta-barrel proteins into the outer membrane.</text>
</comment>
<evidence type="ECO:0000256" key="7">
    <source>
        <dbReference type="SAM" id="MobiDB-lite"/>
    </source>
</evidence>
<dbReference type="PANTHER" id="PTHR37423">
    <property type="entry name" value="SOLUBLE LYTIC MUREIN TRANSGLYCOSYLASE-RELATED"/>
    <property type="match status" value="1"/>
</dbReference>
<keyword evidence="4 6" id="KW-0998">Cell outer membrane</keyword>
<evidence type="ECO:0000256" key="1">
    <source>
        <dbReference type="ARBA" id="ARBA00022729"/>
    </source>
</evidence>
<comment type="subcellular location">
    <subcellularLocation>
        <location evidence="6">Cell outer membrane</location>
        <topology evidence="6">Lipid-anchor</topology>
    </subcellularLocation>
</comment>
<feature type="compositionally biased region" description="Pro residues" evidence="7">
    <location>
        <begin position="277"/>
        <end position="301"/>
    </location>
</feature>
<evidence type="ECO:0000256" key="2">
    <source>
        <dbReference type="ARBA" id="ARBA00023136"/>
    </source>
</evidence>
<evidence type="ECO:0000256" key="4">
    <source>
        <dbReference type="ARBA" id="ARBA00023237"/>
    </source>
</evidence>
<dbReference type="GO" id="GO:1990063">
    <property type="term" value="C:Bam protein complex"/>
    <property type="evidence" value="ECO:0007669"/>
    <property type="project" value="TreeGrafter"/>
</dbReference>
<dbReference type="InterPro" id="IPR011990">
    <property type="entry name" value="TPR-like_helical_dom_sf"/>
</dbReference>
<protein>
    <recommendedName>
        <fullName evidence="6">Outer membrane protein assembly factor BamD</fullName>
    </recommendedName>
</protein>
<evidence type="ECO:0000313" key="11">
    <source>
        <dbReference type="Proteomes" id="UP000245474"/>
    </source>
</evidence>
<comment type="caution">
    <text evidence="10">The sequence shown here is derived from an EMBL/GenBank/DDBJ whole genome shotgun (WGS) entry which is preliminary data.</text>
</comment>
<feature type="region of interest" description="Disordered" evidence="7">
    <location>
        <begin position="242"/>
        <end position="301"/>
    </location>
</feature>
<dbReference type="PANTHER" id="PTHR37423:SF1">
    <property type="entry name" value="OUTER MEMBRANE PROTEIN ASSEMBLY FACTOR BAMD"/>
    <property type="match status" value="1"/>
</dbReference>
<keyword evidence="3 6" id="KW-0564">Palmitate</keyword>
<dbReference type="Pfam" id="PF13525">
    <property type="entry name" value="YfiO"/>
    <property type="match status" value="1"/>
</dbReference>
<feature type="domain" description="Outer membrane lipoprotein BamD-like" evidence="9">
    <location>
        <begin position="26"/>
        <end position="230"/>
    </location>
</feature>
<evidence type="ECO:0000256" key="3">
    <source>
        <dbReference type="ARBA" id="ARBA00023139"/>
    </source>
</evidence>
<feature type="signal peptide" evidence="8">
    <location>
        <begin position="1"/>
        <end position="20"/>
    </location>
</feature>
<dbReference type="InterPro" id="IPR039565">
    <property type="entry name" value="BamD-like"/>
</dbReference>
<keyword evidence="5 6" id="KW-0449">Lipoprotein</keyword>
<proteinExistence type="inferred from homology"/>
<feature type="chain" id="PRO_5015791984" description="Outer membrane protein assembly factor BamD" evidence="8">
    <location>
        <begin position="21"/>
        <end position="301"/>
    </location>
</feature>